<accession>A0A7S4F5T7</accession>
<proteinExistence type="predicted"/>
<protein>
    <recommendedName>
        <fullName evidence="3">CST complex subunit CTC1</fullName>
    </recommendedName>
</protein>
<evidence type="ECO:0000313" key="2">
    <source>
        <dbReference type="EMBL" id="CAE0775104.1"/>
    </source>
</evidence>
<name>A0A7S4F5T7_CHRCT</name>
<evidence type="ECO:0000256" key="1">
    <source>
        <dbReference type="SAM" id="MobiDB-lite"/>
    </source>
</evidence>
<organism evidence="2">
    <name type="scientific">Chrysotila carterae</name>
    <name type="common">Marine alga</name>
    <name type="synonym">Syracosphaera carterae</name>
    <dbReference type="NCBI Taxonomy" id="13221"/>
    <lineage>
        <taxon>Eukaryota</taxon>
        <taxon>Haptista</taxon>
        <taxon>Haptophyta</taxon>
        <taxon>Prymnesiophyceae</taxon>
        <taxon>Isochrysidales</taxon>
        <taxon>Isochrysidaceae</taxon>
        <taxon>Chrysotila</taxon>
    </lineage>
</organism>
<reference evidence="2" key="1">
    <citation type="submission" date="2021-01" db="EMBL/GenBank/DDBJ databases">
        <authorList>
            <person name="Corre E."/>
            <person name="Pelletier E."/>
            <person name="Niang G."/>
            <person name="Scheremetjew M."/>
            <person name="Finn R."/>
            <person name="Kale V."/>
            <person name="Holt S."/>
            <person name="Cochrane G."/>
            <person name="Meng A."/>
            <person name="Brown T."/>
            <person name="Cohen L."/>
        </authorList>
    </citation>
    <scope>NUCLEOTIDE SEQUENCE</scope>
    <source>
        <strain evidence="2">CCMP645</strain>
    </source>
</reference>
<evidence type="ECO:0008006" key="3">
    <source>
        <dbReference type="Google" id="ProtNLM"/>
    </source>
</evidence>
<sequence length="697" mass="74394">MRSTLPELASIWLGLRPSMHERWEGLHSLHPRELEIRITLRLLDLAAPGDSGGFQWLRDGGRDWLSEFFSHKDCCRLGECRARIPYTPPLSAVLSSRHVQKLLARARQRRRPLRLSQSQIAVLWRPKLALLGQICLASPQGGSPFCARLVLRDATSHMRLLLPPAEAARAALLLGAVVYLDAYELIAEPSDEGAELSVHASLMAQSRARAATADAAAAAVENSGLSAAMETATAEAEVAGVATAEMAALEAEDEMLGQAVLYHASPSNVVSASEGKSARPADAGVGSAAGETVLFTAEIVPLGAAFTRGAECASFYASAVFLAPQVGQRLDGARLELRESECERPLHGAERVLMQLYGDARKWTPLIHRGSTYVICGATRCLSADPSHRWTVKVLDRATLRRVELFSGDSRPPGAAAGSAATSTDKGDQRLSLRSDARPPLLSLVELLVSMKPTQTSNSLPQRPDERRVDVRCLLADYEPGESGPRLSLRSASGCVVVDAYVAAPLAALPSGLLPGTALFLLGARAVIASSGSCKLYLKLDMKAAIELDYSQERTSGRTEDADDDAEDSVVHGGGITETNLYAIALKMVKGAGVFRLRLTVTGLTRLWLHLRCTACAGVKQVLGPGGCCCPQYSQLPIASQEAKISSTSSAAAHEDENFVFEIGACAKVTDGTGKAFLDISGSNVWVLMQVISERSL</sequence>
<feature type="region of interest" description="Disordered" evidence="1">
    <location>
        <begin position="407"/>
        <end position="432"/>
    </location>
</feature>
<feature type="compositionally biased region" description="Low complexity" evidence="1">
    <location>
        <begin position="412"/>
        <end position="424"/>
    </location>
</feature>
<dbReference type="AlphaFoldDB" id="A0A7S4F5T7"/>
<dbReference type="EMBL" id="HBIZ01043388">
    <property type="protein sequence ID" value="CAE0775104.1"/>
    <property type="molecule type" value="Transcribed_RNA"/>
</dbReference>
<gene>
    <name evidence="2" type="ORF">PCAR00345_LOCUS27738</name>
</gene>